<feature type="transmembrane region" description="Helical" evidence="2">
    <location>
        <begin position="20"/>
        <end position="39"/>
    </location>
</feature>
<dbReference type="SUPFAM" id="SSF111369">
    <property type="entry name" value="HlyD-like secretion proteins"/>
    <property type="match status" value="1"/>
</dbReference>
<dbReference type="Gene3D" id="2.40.30.170">
    <property type="match status" value="1"/>
</dbReference>
<evidence type="ECO:0000259" key="4">
    <source>
        <dbReference type="Pfam" id="PF25954"/>
    </source>
</evidence>
<feature type="domain" description="CusB-like beta-barrel" evidence="4">
    <location>
        <begin position="229"/>
        <end position="297"/>
    </location>
</feature>
<dbReference type="EMBL" id="JAATNW010000004">
    <property type="protein sequence ID" value="NMH60020.1"/>
    <property type="molecule type" value="Genomic_DNA"/>
</dbReference>
<accession>A0ABX1R0M6</accession>
<reference evidence="5 6" key="1">
    <citation type="submission" date="2020-03" db="EMBL/GenBank/DDBJ databases">
        <title>Alteromonas ponticola sp. nov., isolated from seawater.</title>
        <authorList>
            <person name="Yoon J.-H."/>
            <person name="Kim Y.-O."/>
        </authorList>
    </citation>
    <scope>NUCLEOTIDE SEQUENCE [LARGE SCALE GENOMIC DNA]</scope>
    <source>
        <strain evidence="5 6">MYP5</strain>
    </source>
</reference>
<evidence type="ECO:0000259" key="3">
    <source>
        <dbReference type="Pfam" id="PF25876"/>
    </source>
</evidence>
<feature type="domain" description="Multidrug resistance protein MdtA-like alpha-helical hairpin" evidence="3">
    <location>
        <begin position="119"/>
        <end position="181"/>
    </location>
</feature>
<evidence type="ECO:0000313" key="6">
    <source>
        <dbReference type="Proteomes" id="UP000709336"/>
    </source>
</evidence>
<protein>
    <submittedName>
        <fullName evidence="5">Efflux RND transporter periplasmic adaptor subunit</fullName>
    </submittedName>
</protein>
<evidence type="ECO:0000313" key="5">
    <source>
        <dbReference type="EMBL" id="NMH60020.1"/>
    </source>
</evidence>
<evidence type="ECO:0000256" key="2">
    <source>
        <dbReference type="SAM" id="Phobius"/>
    </source>
</evidence>
<dbReference type="Gene3D" id="2.40.50.100">
    <property type="match status" value="1"/>
</dbReference>
<dbReference type="InterPro" id="IPR058792">
    <property type="entry name" value="Beta-barrel_RND_2"/>
</dbReference>
<name>A0ABX1R0M6_9ALTE</name>
<evidence type="ECO:0000256" key="1">
    <source>
        <dbReference type="ARBA" id="ARBA00009477"/>
    </source>
</evidence>
<keyword evidence="6" id="KW-1185">Reference proteome</keyword>
<dbReference type="InterPro" id="IPR006143">
    <property type="entry name" value="RND_pump_MFP"/>
</dbReference>
<dbReference type="RefSeq" id="WP_169210582.1">
    <property type="nucleotide sequence ID" value="NZ_JAATNW010000004.1"/>
</dbReference>
<dbReference type="Gene3D" id="2.40.420.20">
    <property type="match status" value="1"/>
</dbReference>
<dbReference type="InterPro" id="IPR058624">
    <property type="entry name" value="MdtA-like_HH"/>
</dbReference>
<dbReference type="Gene3D" id="1.10.287.470">
    <property type="entry name" value="Helix hairpin bin"/>
    <property type="match status" value="1"/>
</dbReference>
<comment type="similarity">
    <text evidence="1">Belongs to the membrane fusion protein (MFP) (TC 8.A.1) family.</text>
</comment>
<dbReference type="Proteomes" id="UP000709336">
    <property type="component" value="Unassembled WGS sequence"/>
</dbReference>
<dbReference type="Pfam" id="PF25876">
    <property type="entry name" value="HH_MFP_RND"/>
    <property type="match status" value="1"/>
</dbReference>
<organism evidence="5 6">
    <name type="scientific">Alteromonas ponticola</name>
    <dbReference type="NCBI Taxonomy" id="2720613"/>
    <lineage>
        <taxon>Bacteria</taxon>
        <taxon>Pseudomonadati</taxon>
        <taxon>Pseudomonadota</taxon>
        <taxon>Gammaproteobacteria</taxon>
        <taxon>Alteromonadales</taxon>
        <taxon>Alteromonadaceae</taxon>
        <taxon>Alteromonas/Salinimonas group</taxon>
        <taxon>Alteromonas</taxon>
    </lineage>
</organism>
<keyword evidence="2" id="KW-1133">Transmembrane helix</keyword>
<gene>
    <name evidence="5" type="ORF">HCJ96_08330</name>
</gene>
<sequence>MSDNSSAANISSDSGKLQLWLTIALSTAILMTLLFSAGASRADKHKTEQSTARADVSLINMQSFYHRQQRVFGLVESASASNLGFEQAGKLVSIAVEEGDATVTGQVLASLDTSRLRSQLKELQASLLRANADVSLAKSTLQRMQTLQKQGGASQQQVDEAVARYDVVSAQVKEIEAAMSSLSVEMDKSTLTAPFDGVVAARLVDEGTVVQPATPIITLGATDHLQARLALPQALATQLANTKTVMVNTGNDDIEARLISIQPTRNRQTRTVDALIAIANDRSNLIIGDMVSTTLQTRVDEPGAWVPLTALTQGVRGLWSLLVVAGEEKSRVQSRLVEVVYATGKEAYVRGAISDGDKYVSQGGQRLVPGQLVRATLVESHTDGASL</sequence>
<dbReference type="Pfam" id="PF25954">
    <property type="entry name" value="Beta-barrel_RND_2"/>
    <property type="match status" value="1"/>
</dbReference>
<proteinExistence type="inferred from homology"/>
<dbReference type="NCBIfam" id="TIGR01730">
    <property type="entry name" value="RND_mfp"/>
    <property type="match status" value="1"/>
</dbReference>
<comment type="caution">
    <text evidence="5">The sequence shown here is derived from an EMBL/GenBank/DDBJ whole genome shotgun (WGS) entry which is preliminary data.</text>
</comment>
<dbReference type="PANTHER" id="PTHR30469">
    <property type="entry name" value="MULTIDRUG RESISTANCE PROTEIN MDTA"/>
    <property type="match status" value="1"/>
</dbReference>
<keyword evidence="2" id="KW-0472">Membrane</keyword>
<dbReference type="PANTHER" id="PTHR30469:SF11">
    <property type="entry name" value="BLL4320 PROTEIN"/>
    <property type="match status" value="1"/>
</dbReference>
<keyword evidence="2" id="KW-0812">Transmembrane</keyword>